<dbReference type="PANTHER" id="PTHR31151:SF0">
    <property type="entry name" value="PROLINE-TRNA LIGASE (DUF1680)"/>
    <property type="match status" value="1"/>
</dbReference>
<feature type="signal peptide" evidence="1">
    <location>
        <begin position="1"/>
        <end position="22"/>
    </location>
</feature>
<evidence type="ECO:0000313" key="4">
    <source>
        <dbReference type="Proteomes" id="UP000054007"/>
    </source>
</evidence>
<dbReference type="PANTHER" id="PTHR31151">
    <property type="entry name" value="PROLINE-TRNA LIGASE (DUF1680)"/>
    <property type="match status" value="1"/>
</dbReference>
<feature type="domain" description="Non-reducing end beta-L-arabinofuranosidase-like GH127 middle" evidence="2">
    <location>
        <begin position="443"/>
        <end position="514"/>
    </location>
</feature>
<evidence type="ECO:0000313" key="3">
    <source>
        <dbReference type="EMBL" id="KIY62722.1"/>
    </source>
</evidence>
<gene>
    <name evidence="3" type="ORF">CYLTODRAFT_383261</name>
</gene>
<accession>A0A0D7AWY9</accession>
<evidence type="ECO:0000256" key="1">
    <source>
        <dbReference type="SAM" id="SignalP"/>
    </source>
</evidence>
<dbReference type="InterPro" id="IPR049046">
    <property type="entry name" value="Beta-AFase-like_GH127_middle"/>
</dbReference>
<organism evidence="3 4">
    <name type="scientific">Cylindrobasidium torrendii FP15055 ss-10</name>
    <dbReference type="NCBI Taxonomy" id="1314674"/>
    <lineage>
        <taxon>Eukaryota</taxon>
        <taxon>Fungi</taxon>
        <taxon>Dikarya</taxon>
        <taxon>Basidiomycota</taxon>
        <taxon>Agaricomycotina</taxon>
        <taxon>Agaricomycetes</taxon>
        <taxon>Agaricomycetidae</taxon>
        <taxon>Agaricales</taxon>
        <taxon>Marasmiineae</taxon>
        <taxon>Physalacriaceae</taxon>
        <taxon>Cylindrobasidium</taxon>
    </lineage>
</organism>
<dbReference type="STRING" id="1314674.A0A0D7AWY9"/>
<protein>
    <recommendedName>
        <fullName evidence="2">Non-reducing end beta-L-arabinofuranosidase-like GH127 middle domain-containing protein</fullName>
    </recommendedName>
</protein>
<dbReference type="SUPFAM" id="SSF48208">
    <property type="entry name" value="Six-hairpin glycosidases"/>
    <property type="match status" value="1"/>
</dbReference>
<dbReference type="AlphaFoldDB" id="A0A0D7AWY9"/>
<keyword evidence="1" id="KW-0732">Signal</keyword>
<dbReference type="EMBL" id="KN880754">
    <property type="protein sequence ID" value="KIY62722.1"/>
    <property type="molecule type" value="Genomic_DNA"/>
</dbReference>
<evidence type="ECO:0000259" key="2">
    <source>
        <dbReference type="Pfam" id="PF20736"/>
    </source>
</evidence>
<dbReference type="GO" id="GO:0005975">
    <property type="term" value="P:carbohydrate metabolic process"/>
    <property type="evidence" value="ECO:0007669"/>
    <property type="project" value="InterPro"/>
</dbReference>
<dbReference type="Pfam" id="PF20736">
    <property type="entry name" value="Glyco_hydro127M"/>
    <property type="match status" value="1"/>
</dbReference>
<dbReference type="OrthoDB" id="5358475at2759"/>
<dbReference type="InterPro" id="IPR008928">
    <property type="entry name" value="6-hairpin_glycosidase_sf"/>
</dbReference>
<proteinExistence type="predicted"/>
<reference evidence="3 4" key="1">
    <citation type="journal article" date="2015" name="Fungal Genet. Biol.">
        <title>Evolution of novel wood decay mechanisms in Agaricales revealed by the genome sequences of Fistulina hepatica and Cylindrobasidium torrendii.</title>
        <authorList>
            <person name="Floudas D."/>
            <person name="Held B.W."/>
            <person name="Riley R."/>
            <person name="Nagy L.G."/>
            <person name="Koehler G."/>
            <person name="Ransdell A.S."/>
            <person name="Younus H."/>
            <person name="Chow J."/>
            <person name="Chiniquy J."/>
            <person name="Lipzen A."/>
            <person name="Tritt A."/>
            <person name="Sun H."/>
            <person name="Haridas S."/>
            <person name="LaButti K."/>
            <person name="Ohm R.A."/>
            <person name="Kues U."/>
            <person name="Blanchette R.A."/>
            <person name="Grigoriev I.V."/>
            <person name="Minto R.E."/>
            <person name="Hibbett D.S."/>
        </authorList>
    </citation>
    <scope>NUCLEOTIDE SEQUENCE [LARGE SCALE GENOMIC DNA]</scope>
    <source>
        <strain evidence="3 4">FP15055 ss-10</strain>
    </source>
</reference>
<feature type="chain" id="PRO_5002316496" description="Non-reducing end beta-L-arabinofuranosidase-like GH127 middle domain-containing protein" evidence="1">
    <location>
        <begin position="23"/>
        <end position="686"/>
    </location>
</feature>
<dbReference type="Proteomes" id="UP000054007">
    <property type="component" value="Unassembled WGS sequence"/>
</dbReference>
<keyword evidence="4" id="KW-1185">Reference proteome</keyword>
<sequence>MWSTSLASTLIIGLSATRALGALQVPLYGRIPTGAIKPSGWQLDQAKVQADGLAGHLMDWAAYVKGSIWSPGGSIEYSAMHEAAPYWFNGMVALAFQLGDERLIGQVREFLDHNLDTQGDDGWIGPEPLNASDPVPRLVWPRYLMLMGLTQYAESDPTQTERIVDSIHRFVDLVYETWSNGTEGDASLGFQFEYQYVRWEELVLSLQWVYDNYPNGKEDQLLETMKLVRDRGYSWKNDWFTDATFPKEAVTTGYAPWTHGVNNAEALKSEALAWRFTADDTDKESTFERIKLLYTYHGAASGSYLSDEHLAGLEPSRGTELCTVVEQIYSLSIIYQIFGTNDVADRAERIAYNALPAGITHDWWAHQYDQQPNQIWSKEMDPPPFGVNGPLSNVFGFEPNYPCCTVNHPQGFPKFWANSFYTGNGNTELIHVFLGPLTYSGSVNNAQVEVRVDTLYPFGNDLSYTITSDGPFTFKIRIPGWATDASSISVSGADPTSLSPDSENHQSISVEAGETKVSLSLGAELSVDERLNGAVSVSYGGLLYAVELAYNDTVSPGLRSAQALGDVRNLYPNAPAEYLTPYDNNTVDHILLPTENWALAIDTSTLSINDKSGEVEAMPFYAWESGAQPITFTALACDIAWDLAKNTASVPPQSPNACLGDSYNVTLVPYGAAKLRVAEIPTASIV</sequence>
<name>A0A0D7AWY9_9AGAR</name>